<evidence type="ECO:0000313" key="2">
    <source>
        <dbReference type="EMBL" id="QBS00074.1"/>
    </source>
</evidence>
<organism evidence="2">
    <name type="scientific">Streptococcus thermophilus</name>
    <dbReference type="NCBI Taxonomy" id="1308"/>
    <lineage>
        <taxon>Bacteria</taxon>
        <taxon>Bacillati</taxon>
        <taxon>Bacillota</taxon>
        <taxon>Bacilli</taxon>
        <taxon>Lactobacillales</taxon>
        <taxon>Streptococcaceae</taxon>
        <taxon>Streptococcus</taxon>
    </lineage>
</organism>
<feature type="transmembrane region" description="Helical" evidence="1">
    <location>
        <begin position="6"/>
        <end position="28"/>
    </location>
</feature>
<proteinExistence type="predicted"/>
<keyword evidence="1" id="KW-1133">Transmembrane helix</keyword>
<name>A0A4Y5FRP1_STRTR</name>
<evidence type="ECO:0000256" key="1">
    <source>
        <dbReference type="SAM" id="Phobius"/>
    </source>
</evidence>
<keyword evidence="1" id="KW-0472">Membrane</keyword>
<sequence length="59" mass="6769">MFLASLFDFTINTNVYLLILGVIMYFVIFDPIDKQKLPINAFFLIIIFGTIISVVKPVQ</sequence>
<reference evidence="2" key="1">
    <citation type="journal article" date="2019" name="Sci. Rep.">
        <title>A comparative genomics approach for identifying host-range determinants in Streptococcus thermophilus bacteriophages.</title>
        <authorList>
            <person name="Szymczak P."/>
            <person name="Rau M.H."/>
            <person name="Monteiro J.M."/>
            <person name="Pinho M.G."/>
            <person name="Filipe S.R."/>
            <person name="Vogensen F.K."/>
            <person name="Zeidan A.A."/>
            <person name="Janzen T."/>
        </authorList>
    </citation>
    <scope>NUCLEOTIDE SEQUENCE</scope>
    <source>
        <strain evidence="2">STCH_17_rgp</strain>
    </source>
</reference>
<dbReference type="EMBL" id="MK483568">
    <property type="protein sequence ID" value="QBS00074.1"/>
    <property type="molecule type" value="Genomic_DNA"/>
</dbReference>
<feature type="transmembrane region" description="Helical" evidence="1">
    <location>
        <begin position="37"/>
        <end position="55"/>
    </location>
</feature>
<gene>
    <name evidence="2" type="ORF">rgp17_0015</name>
</gene>
<keyword evidence="1" id="KW-0812">Transmembrane</keyword>
<dbReference type="AlphaFoldDB" id="A0A4Y5FRP1"/>
<protein>
    <submittedName>
        <fullName evidence="2">Membrane protein</fullName>
    </submittedName>
</protein>
<accession>A0A4Y5FRP1</accession>